<dbReference type="SUPFAM" id="SSF52266">
    <property type="entry name" value="SGNH hydrolase"/>
    <property type="match status" value="1"/>
</dbReference>
<dbReference type="Proteomes" id="UP001501563">
    <property type="component" value="Unassembled WGS sequence"/>
</dbReference>
<sequence>MRQSRFAVRVSSLLLAAACTFTGATTAQAAPQTVATGYAALGDSYSSGVGAGTYVASSGNCLRSNHAYPALWASTHAVSSFAFAACNGARTSDVMNRQLGSLTRRTGLVSLTVGGSDSGFSDVMMTCVLRGTTACVSANADARTYMDTTLPGDLDRLYAAISRRAPAARVVVLGYPHLYKLSGSCMAGLSDTARAAVNRSVDRLNTVIAKRVADHGFTYADVAGAFSGHEICSASPWLRSVNLLAVVESYHPTSTGQSHGYLPVFARSA</sequence>
<organism evidence="3 4">
    <name type="scientific">Streptomyces lannensis</name>
    <dbReference type="NCBI Taxonomy" id="766498"/>
    <lineage>
        <taxon>Bacteria</taxon>
        <taxon>Bacillati</taxon>
        <taxon>Actinomycetota</taxon>
        <taxon>Actinomycetes</taxon>
        <taxon>Kitasatosporales</taxon>
        <taxon>Streptomycetaceae</taxon>
        <taxon>Streptomyces</taxon>
    </lineage>
</organism>
<reference evidence="4" key="1">
    <citation type="journal article" date="2019" name="Int. J. Syst. Evol. Microbiol.">
        <title>The Global Catalogue of Microorganisms (GCM) 10K type strain sequencing project: providing services to taxonomists for standard genome sequencing and annotation.</title>
        <authorList>
            <consortium name="The Broad Institute Genomics Platform"/>
            <consortium name="The Broad Institute Genome Sequencing Center for Infectious Disease"/>
            <person name="Wu L."/>
            <person name="Ma J."/>
        </authorList>
    </citation>
    <scope>NUCLEOTIDE SEQUENCE [LARGE SCALE GENOMIC DNA]</scope>
    <source>
        <strain evidence="4">JCM 16578</strain>
    </source>
</reference>
<keyword evidence="1" id="KW-0732">Signal</keyword>
<proteinExistence type="predicted"/>
<dbReference type="InterPro" id="IPR037460">
    <property type="entry name" value="SEST-like"/>
</dbReference>
<evidence type="ECO:0000256" key="1">
    <source>
        <dbReference type="SAM" id="SignalP"/>
    </source>
</evidence>
<protein>
    <submittedName>
        <fullName evidence="3">SGNH family lipase</fullName>
    </submittedName>
</protein>
<dbReference type="PANTHER" id="PTHR37981:SF1">
    <property type="entry name" value="SGNH HYDROLASE-TYPE ESTERASE DOMAIN-CONTAINING PROTEIN"/>
    <property type="match status" value="1"/>
</dbReference>
<keyword evidence="4" id="KW-1185">Reference proteome</keyword>
<dbReference type="InterPro" id="IPR013830">
    <property type="entry name" value="SGNH_hydro"/>
</dbReference>
<dbReference type="EMBL" id="BAAAZA010000006">
    <property type="protein sequence ID" value="GAA3860288.1"/>
    <property type="molecule type" value="Genomic_DNA"/>
</dbReference>
<dbReference type="RefSeq" id="WP_345547914.1">
    <property type="nucleotide sequence ID" value="NZ_BAAAZA010000006.1"/>
</dbReference>
<dbReference type="InterPro" id="IPR036514">
    <property type="entry name" value="SGNH_hydro_sf"/>
</dbReference>
<evidence type="ECO:0000313" key="4">
    <source>
        <dbReference type="Proteomes" id="UP001501563"/>
    </source>
</evidence>
<name>A0ABP7JZJ2_9ACTN</name>
<dbReference type="Gene3D" id="3.40.50.1110">
    <property type="entry name" value="SGNH hydrolase"/>
    <property type="match status" value="1"/>
</dbReference>
<feature type="domain" description="SGNH hydrolase-type esterase" evidence="2">
    <location>
        <begin position="40"/>
        <end position="257"/>
    </location>
</feature>
<feature type="chain" id="PRO_5045313283" evidence="1">
    <location>
        <begin position="30"/>
        <end position="269"/>
    </location>
</feature>
<comment type="caution">
    <text evidence="3">The sequence shown here is derived from an EMBL/GenBank/DDBJ whole genome shotgun (WGS) entry which is preliminary data.</text>
</comment>
<gene>
    <name evidence="3" type="ORF">GCM10022207_24920</name>
</gene>
<evidence type="ECO:0000313" key="3">
    <source>
        <dbReference type="EMBL" id="GAA3860288.1"/>
    </source>
</evidence>
<dbReference type="CDD" id="cd01823">
    <property type="entry name" value="SEST_like"/>
    <property type="match status" value="1"/>
</dbReference>
<accession>A0ABP7JZJ2</accession>
<feature type="signal peptide" evidence="1">
    <location>
        <begin position="1"/>
        <end position="29"/>
    </location>
</feature>
<dbReference type="PANTHER" id="PTHR37981">
    <property type="entry name" value="LIPASE 2"/>
    <property type="match status" value="1"/>
</dbReference>
<evidence type="ECO:0000259" key="2">
    <source>
        <dbReference type="Pfam" id="PF13472"/>
    </source>
</evidence>
<dbReference type="Pfam" id="PF13472">
    <property type="entry name" value="Lipase_GDSL_2"/>
    <property type="match status" value="1"/>
</dbReference>